<organism evidence="1 2">
    <name type="scientific">Paenibacillus algorifonticola</name>
    <dbReference type="NCBI Taxonomy" id="684063"/>
    <lineage>
        <taxon>Bacteria</taxon>
        <taxon>Bacillati</taxon>
        <taxon>Bacillota</taxon>
        <taxon>Bacilli</taxon>
        <taxon>Bacillales</taxon>
        <taxon>Paenibacillaceae</taxon>
        <taxon>Paenibacillus</taxon>
    </lineage>
</organism>
<dbReference type="GO" id="GO:0006508">
    <property type="term" value="P:proteolysis"/>
    <property type="evidence" value="ECO:0007669"/>
    <property type="project" value="InterPro"/>
</dbReference>
<keyword evidence="2" id="KW-1185">Reference proteome</keyword>
<dbReference type="Gene3D" id="3.40.50.200">
    <property type="entry name" value="Peptidase S8/S53 domain"/>
    <property type="match status" value="1"/>
</dbReference>
<dbReference type="SUPFAM" id="SSF52743">
    <property type="entry name" value="Subtilisin-like"/>
    <property type="match status" value="1"/>
</dbReference>
<evidence type="ECO:0000313" key="1">
    <source>
        <dbReference type="EMBL" id="SFF48515.1"/>
    </source>
</evidence>
<sequence length="226" mass="24819">MGGISADDNGVGVLGICPDANVRAISIFESGGRANSAAAIIKAANMLRPGDIILIELHRPGPRSNQELSSKKGYLPIEWWPDDFKAIQYATSRGILVVEAGGNGGENLDDPIYNTPDRGFPSDWINPFNRNNRDSGAIVVGAGALPEGTHGRNWGPDRSFLITDRCLTYKHGDVKSQRQVMVTYSRVMMRINSIQINLAVHPALPQFLWECSDVYKGFYVPKTKNY</sequence>
<protein>
    <recommendedName>
        <fullName evidence="3">Subtilase family protein</fullName>
    </recommendedName>
</protein>
<proteinExistence type="predicted"/>
<dbReference type="GO" id="GO:0004252">
    <property type="term" value="F:serine-type endopeptidase activity"/>
    <property type="evidence" value="ECO:0007669"/>
    <property type="project" value="InterPro"/>
</dbReference>
<gene>
    <name evidence="1" type="ORF">SAMN04487969_15115</name>
</gene>
<evidence type="ECO:0008006" key="3">
    <source>
        <dbReference type="Google" id="ProtNLM"/>
    </source>
</evidence>
<dbReference type="InterPro" id="IPR036852">
    <property type="entry name" value="Peptidase_S8/S53_dom_sf"/>
</dbReference>
<dbReference type="Proteomes" id="UP000183410">
    <property type="component" value="Unassembled WGS sequence"/>
</dbReference>
<name>A0A1I2J1I4_9BACL</name>
<evidence type="ECO:0000313" key="2">
    <source>
        <dbReference type="Proteomes" id="UP000183410"/>
    </source>
</evidence>
<accession>A0A1I2J1I4</accession>
<dbReference type="AlphaFoldDB" id="A0A1I2J1I4"/>
<reference evidence="2" key="1">
    <citation type="submission" date="2016-10" db="EMBL/GenBank/DDBJ databases">
        <authorList>
            <person name="Varghese N."/>
            <person name="Submissions S."/>
        </authorList>
    </citation>
    <scope>NUCLEOTIDE SEQUENCE [LARGE SCALE GENOMIC DNA]</scope>
    <source>
        <strain evidence="2">CGMCC 1.10223</strain>
    </source>
</reference>
<dbReference type="EMBL" id="FONN01000051">
    <property type="protein sequence ID" value="SFF48515.1"/>
    <property type="molecule type" value="Genomic_DNA"/>
</dbReference>